<name>A0A1J5TMU2_9ARCH</name>
<dbReference type="EMBL" id="MIYZ01000041">
    <property type="protein sequence ID" value="OIR21475.1"/>
    <property type="molecule type" value="Genomic_DNA"/>
</dbReference>
<gene>
    <name evidence="2" type="ORF">BET99_02415</name>
    <name evidence="3" type="ORF">BET99_03230</name>
</gene>
<dbReference type="Pfam" id="PF09851">
    <property type="entry name" value="SHOCT"/>
    <property type="match status" value="1"/>
</dbReference>
<reference evidence="2 4" key="1">
    <citation type="submission" date="2016-08" db="EMBL/GenBank/DDBJ databases">
        <title>New Insights into Marine Group III Euryarchaeota, from dark to light.</title>
        <authorList>
            <person name="Haro-Moreno J.M."/>
            <person name="Rodriguez-Valera F."/>
            <person name="Lopez-Garcia P."/>
            <person name="Moreira D."/>
            <person name="Martin-Cuadrado A.B."/>
        </authorList>
    </citation>
    <scope>NUCLEOTIDE SEQUENCE [LARGE SCALE GENOMIC DNA]</scope>
    <source>
        <strain evidence="2">CG-Epi2</strain>
    </source>
</reference>
<organism evidence="2 4">
    <name type="scientific">Marine Group III euryarchaeote CG-Epi2</name>
    <dbReference type="NCBI Taxonomy" id="1888996"/>
    <lineage>
        <taxon>Archaea</taxon>
        <taxon>Methanobacteriati</taxon>
        <taxon>Thermoplasmatota</taxon>
        <taxon>Thermoplasmata</taxon>
        <taxon>Candidatus Thermoprofundales</taxon>
    </lineage>
</organism>
<evidence type="ECO:0000259" key="1">
    <source>
        <dbReference type="Pfam" id="PF09851"/>
    </source>
</evidence>
<accession>A0A1J5TMU2</accession>
<dbReference type="EMBL" id="MIYZ01000004">
    <property type="protein sequence ID" value="OIR22894.1"/>
    <property type="molecule type" value="Genomic_DNA"/>
</dbReference>
<dbReference type="Proteomes" id="UP000183615">
    <property type="component" value="Unassembled WGS sequence"/>
</dbReference>
<protein>
    <recommendedName>
        <fullName evidence="1">SHOCT domain-containing protein</fullName>
    </recommendedName>
</protein>
<evidence type="ECO:0000313" key="2">
    <source>
        <dbReference type="EMBL" id="OIR21475.1"/>
    </source>
</evidence>
<sequence length="272" mass="31346">MTDKVSFTNFGSKKKVRRIKRKRSVKSINKTEKLLDEVLEAKKLADETIANSKTISLPFIEFEVLQSKPFEHNVWNDFEVNLTNSGNGIARNITISFDRFQTRGQTIVDNLAEGEQTTIKMEALVSTRDKEIARMDLYYHSIEGDTFTAVRRDWFPNDYEESRIFKTEVPPGEEENAKKYSHREVFSGELYVVCSKCGVRAPSNFRICGKCGSRLQKRNDRRSDWGSNLNDTTAVQDNREVLIQKLRKLGELKDRGMLSDKEFKAAKSQLLE</sequence>
<proteinExistence type="predicted"/>
<dbReference type="InterPro" id="IPR018649">
    <property type="entry name" value="SHOCT"/>
</dbReference>
<evidence type="ECO:0000313" key="4">
    <source>
        <dbReference type="Proteomes" id="UP000183615"/>
    </source>
</evidence>
<feature type="domain" description="SHOCT" evidence="1">
    <location>
        <begin position="245"/>
        <end position="271"/>
    </location>
</feature>
<evidence type="ECO:0000313" key="3">
    <source>
        <dbReference type="EMBL" id="OIR22894.1"/>
    </source>
</evidence>
<comment type="caution">
    <text evidence="2">The sequence shown here is derived from an EMBL/GenBank/DDBJ whole genome shotgun (WGS) entry which is preliminary data.</text>
</comment>
<dbReference type="AlphaFoldDB" id="A0A1J5TMU2"/>